<keyword evidence="3" id="KW-1185">Reference proteome</keyword>
<organism evidence="2 3">
    <name type="scientific">Mycobacterium simulans</name>
    <dbReference type="NCBI Taxonomy" id="627089"/>
    <lineage>
        <taxon>Bacteria</taxon>
        <taxon>Bacillati</taxon>
        <taxon>Actinomycetota</taxon>
        <taxon>Actinomycetes</taxon>
        <taxon>Mycobacteriales</taxon>
        <taxon>Mycobacteriaceae</taxon>
        <taxon>Mycobacterium</taxon>
    </lineage>
</organism>
<accession>A0A7Z7ISW2</accession>
<name>A0A7Z7ISW2_9MYCO</name>
<evidence type="ECO:0000313" key="2">
    <source>
        <dbReference type="EMBL" id="SOJ57903.1"/>
    </source>
</evidence>
<comment type="caution">
    <text evidence="2">The sequence shown here is derived from an EMBL/GenBank/DDBJ whole genome shotgun (WGS) entry which is preliminary data.</text>
</comment>
<sequence length="59" mass="6238">MGCMSKLSEIIDAATTDSVPFSALLRMAKVVAARMATPPLIDWVDNELGGYPGDAEVPD</sequence>
<evidence type="ECO:0000313" key="3">
    <source>
        <dbReference type="Proteomes" id="UP000554965"/>
    </source>
</evidence>
<feature type="domain" description="AbiTii" evidence="1">
    <location>
        <begin position="7"/>
        <end position="59"/>
    </location>
</feature>
<evidence type="ECO:0000259" key="1">
    <source>
        <dbReference type="Pfam" id="PF18864"/>
    </source>
</evidence>
<dbReference type="EMBL" id="OCTY01000002">
    <property type="protein sequence ID" value="SOJ57903.1"/>
    <property type="molecule type" value="Genomic_DNA"/>
</dbReference>
<reference evidence="2 3" key="1">
    <citation type="submission" date="2017-10" db="EMBL/GenBank/DDBJ databases">
        <authorList>
            <consortium name="Urmite Genomes"/>
        </authorList>
    </citation>
    <scope>NUCLEOTIDE SEQUENCE [LARGE SCALE GENOMIC DNA]</scope>
    <source>
        <strain evidence="2 3">FB-527</strain>
    </source>
</reference>
<dbReference type="AlphaFoldDB" id="A0A7Z7ISW2"/>
<dbReference type="InterPro" id="IPR041304">
    <property type="entry name" value="AbiTii"/>
</dbReference>
<proteinExistence type="predicted"/>
<protein>
    <recommendedName>
        <fullName evidence="1">AbiTii domain-containing protein</fullName>
    </recommendedName>
</protein>
<dbReference type="Pfam" id="PF18864">
    <property type="entry name" value="AbiTii"/>
    <property type="match status" value="1"/>
</dbReference>
<dbReference type="Proteomes" id="UP000554965">
    <property type="component" value="Unassembled WGS sequence"/>
</dbReference>
<gene>
    <name evidence="2" type="ORF">MSIMFB_05381</name>
</gene>